<reference evidence="4" key="1">
    <citation type="journal article" date="2019" name="Int. J. Syst. Evol. Microbiol.">
        <title>The Global Catalogue of Microorganisms (GCM) 10K type strain sequencing project: providing services to taxonomists for standard genome sequencing and annotation.</title>
        <authorList>
            <consortium name="The Broad Institute Genomics Platform"/>
            <consortium name="The Broad Institute Genome Sequencing Center for Infectious Disease"/>
            <person name="Wu L."/>
            <person name="Ma J."/>
        </authorList>
    </citation>
    <scope>NUCLEOTIDE SEQUENCE [LARGE SCALE GENOMIC DNA]</scope>
    <source>
        <strain evidence="4">JCM 9373</strain>
    </source>
</reference>
<keyword evidence="1" id="KW-0238">DNA-binding</keyword>
<dbReference type="Pfam" id="PF13411">
    <property type="entry name" value="MerR_1"/>
    <property type="match status" value="1"/>
</dbReference>
<evidence type="ECO:0000256" key="1">
    <source>
        <dbReference type="ARBA" id="ARBA00023125"/>
    </source>
</evidence>
<dbReference type="PROSITE" id="PS50937">
    <property type="entry name" value="HTH_MERR_2"/>
    <property type="match status" value="1"/>
</dbReference>
<dbReference type="SUPFAM" id="SSF46955">
    <property type="entry name" value="Putative DNA-binding domain"/>
    <property type="match status" value="1"/>
</dbReference>
<comment type="caution">
    <text evidence="3">The sequence shown here is derived from an EMBL/GenBank/DDBJ whole genome shotgun (WGS) entry which is preliminary data.</text>
</comment>
<name>A0ABP6N587_9ACTN</name>
<evidence type="ECO:0000313" key="3">
    <source>
        <dbReference type="EMBL" id="GAA3135707.1"/>
    </source>
</evidence>
<protein>
    <submittedName>
        <fullName evidence="3">MerR family transcriptional regulator</fullName>
    </submittedName>
</protein>
<gene>
    <name evidence="3" type="ORF">GCM10010466_28110</name>
</gene>
<dbReference type="InterPro" id="IPR000551">
    <property type="entry name" value="MerR-type_HTH_dom"/>
</dbReference>
<evidence type="ECO:0000259" key="2">
    <source>
        <dbReference type="PROSITE" id="PS50937"/>
    </source>
</evidence>
<dbReference type="Gene3D" id="1.10.1660.10">
    <property type="match status" value="1"/>
</dbReference>
<proteinExistence type="predicted"/>
<dbReference type="PANTHER" id="PTHR30204">
    <property type="entry name" value="REDOX-CYCLING DRUG-SENSING TRANSCRIPTIONAL ACTIVATOR SOXR"/>
    <property type="match status" value="1"/>
</dbReference>
<evidence type="ECO:0000313" key="4">
    <source>
        <dbReference type="Proteomes" id="UP001500320"/>
    </source>
</evidence>
<organism evidence="3 4">
    <name type="scientific">Planomonospora alba</name>
    <dbReference type="NCBI Taxonomy" id="161354"/>
    <lineage>
        <taxon>Bacteria</taxon>
        <taxon>Bacillati</taxon>
        <taxon>Actinomycetota</taxon>
        <taxon>Actinomycetes</taxon>
        <taxon>Streptosporangiales</taxon>
        <taxon>Streptosporangiaceae</taxon>
        <taxon>Planomonospora</taxon>
    </lineage>
</organism>
<dbReference type="EMBL" id="BAAAUT010000020">
    <property type="protein sequence ID" value="GAA3135707.1"/>
    <property type="molecule type" value="Genomic_DNA"/>
</dbReference>
<dbReference type="Proteomes" id="UP001500320">
    <property type="component" value="Unassembled WGS sequence"/>
</dbReference>
<dbReference type="PANTHER" id="PTHR30204:SF93">
    <property type="entry name" value="HTH MERR-TYPE DOMAIN-CONTAINING PROTEIN"/>
    <property type="match status" value="1"/>
</dbReference>
<dbReference type="InterPro" id="IPR009061">
    <property type="entry name" value="DNA-bd_dom_put_sf"/>
</dbReference>
<dbReference type="RefSeq" id="WP_344859514.1">
    <property type="nucleotide sequence ID" value="NZ_BAAAUT010000020.1"/>
</dbReference>
<feature type="domain" description="HTH merR-type" evidence="2">
    <location>
        <begin position="13"/>
        <end position="81"/>
    </location>
</feature>
<sequence>MSRLPFDDEHAPLYSVGQVADMLQVQQAFLRRLDEHDVVRPSRSAGGQRRYSRHEIGSLQDAIRLIDEGMTLAAVRRIFELQQQVRDLQAEIARLRAAAGETAAGDA</sequence>
<dbReference type="SMART" id="SM00422">
    <property type="entry name" value="HTH_MERR"/>
    <property type="match status" value="1"/>
</dbReference>
<accession>A0ABP6N587</accession>
<dbReference type="InterPro" id="IPR047057">
    <property type="entry name" value="MerR_fam"/>
</dbReference>
<keyword evidence="4" id="KW-1185">Reference proteome</keyword>